<feature type="signal peptide" evidence="1">
    <location>
        <begin position="1"/>
        <end position="25"/>
    </location>
</feature>
<dbReference type="AlphaFoldDB" id="A0AAE7D7R1"/>
<name>A0AAE7D7R1_9BACT</name>
<proteinExistence type="predicted"/>
<evidence type="ECO:0000313" key="3">
    <source>
        <dbReference type="Proteomes" id="UP000502421"/>
    </source>
</evidence>
<dbReference type="Proteomes" id="UP000502421">
    <property type="component" value="Chromosome"/>
</dbReference>
<dbReference type="KEGG" id="coy:HF329_15380"/>
<accession>A0AAE7D7R1</accession>
<gene>
    <name evidence="2" type="ORF">HF329_15380</name>
</gene>
<evidence type="ECO:0000313" key="2">
    <source>
        <dbReference type="EMBL" id="QJB32627.1"/>
    </source>
</evidence>
<dbReference type="RefSeq" id="WP_168804990.1">
    <property type="nucleotide sequence ID" value="NZ_CP051205.1"/>
</dbReference>
<sequence length="79" mass="7997">MKKVKVLLSAVAVVAIVAGFAASKAANNFIYVPSTTTAPNSCDLKVLGRSILGPDQAGIFATNVPGPCPVKVKTIAVAN</sequence>
<feature type="chain" id="PRO_5041957349" evidence="1">
    <location>
        <begin position="26"/>
        <end position="79"/>
    </location>
</feature>
<evidence type="ECO:0000256" key="1">
    <source>
        <dbReference type="SAM" id="SignalP"/>
    </source>
</evidence>
<keyword evidence="1" id="KW-0732">Signal</keyword>
<protein>
    <submittedName>
        <fullName evidence="2">Uncharacterized protein</fullName>
    </submittedName>
</protein>
<reference evidence="3" key="1">
    <citation type="submission" date="2020-04" db="EMBL/GenBank/DDBJ databases">
        <authorList>
            <person name="Kittiwongwattana C."/>
        </authorList>
    </citation>
    <scope>NUCLEOTIDE SEQUENCE [LARGE SCALE GENOMIC DNA]</scope>
    <source>
        <strain evidence="3">1310</strain>
    </source>
</reference>
<dbReference type="EMBL" id="CP051205">
    <property type="protein sequence ID" value="QJB32627.1"/>
    <property type="molecule type" value="Genomic_DNA"/>
</dbReference>
<organism evidence="2 3">
    <name type="scientific">Chitinophaga oryzae</name>
    <dbReference type="NCBI Taxonomy" id="2725414"/>
    <lineage>
        <taxon>Bacteria</taxon>
        <taxon>Pseudomonadati</taxon>
        <taxon>Bacteroidota</taxon>
        <taxon>Chitinophagia</taxon>
        <taxon>Chitinophagales</taxon>
        <taxon>Chitinophagaceae</taxon>
        <taxon>Chitinophaga</taxon>
    </lineage>
</organism>